<dbReference type="InterPro" id="IPR046335">
    <property type="entry name" value="LacI/GalR-like_sensor"/>
</dbReference>
<sequence>MPRRSDRPTLRTIAELTGFAVTTVSRAMLDDAQIALETRKRVQRVAREVGYQPDRAARHLRTGRTNVISVVLDPHDELLGFSTSMIRGLTQALRDTQYHLVITPHFAETPSIEPIRYILRNRMADGVVFSRTEPFDPRVALLLENDFPFVSHGRTNLPDAHPFVDYDNDAFAALAVRRLVAKGRKRLALILPPDRFTFHQHLRDGFLRSVREESVAGELPGDINLDSSTGDLSAWLRWRLGQPSPPDGIVCAGEVSALSIMAALNDHGLAVGDDLDLVVKQTSRLYDQVRPRVDTVYEDISEAGELLGRLLIRRIAGEEPGALSHLQKPAPRFAKPQARRAPV</sequence>
<dbReference type="PROSITE" id="PS50932">
    <property type="entry name" value="HTH_LACI_2"/>
    <property type="match status" value="1"/>
</dbReference>
<evidence type="ECO:0000259" key="4">
    <source>
        <dbReference type="PROSITE" id="PS50932"/>
    </source>
</evidence>
<evidence type="ECO:0000256" key="2">
    <source>
        <dbReference type="ARBA" id="ARBA00023125"/>
    </source>
</evidence>
<dbReference type="Pfam" id="PF00356">
    <property type="entry name" value="LacI"/>
    <property type="match status" value="1"/>
</dbReference>
<dbReference type="InterPro" id="IPR010982">
    <property type="entry name" value="Lambda_DNA-bd_dom_sf"/>
</dbReference>
<keyword evidence="3" id="KW-0804">Transcription</keyword>
<dbReference type="GO" id="GO:0003700">
    <property type="term" value="F:DNA-binding transcription factor activity"/>
    <property type="evidence" value="ECO:0007669"/>
    <property type="project" value="TreeGrafter"/>
</dbReference>
<dbReference type="InterPro" id="IPR000843">
    <property type="entry name" value="HTH_LacI"/>
</dbReference>
<dbReference type="Proteomes" id="UP000006786">
    <property type="component" value="Unassembled WGS sequence"/>
</dbReference>
<name>K2LNI3_9HYPH</name>
<dbReference type="OrthoDB" id="7325754at2"/>
<accession>K2LNI3</accession>
<dbReference type="PANTHER" id="PTHR30146">
    <property type="entry name" value="LACI-RELATED TRANSCRIPTIONAL REPRESSOR"/>
    <property type="match status" value="1"/>
</dbReference>
<evidence type="ECO:0000313" key="6">
    <source>
        <dbReference type="Proteomes" id="UP000006786"/>
    </source>
</evidence>
<dbReference type="AlphaFoldDB" id="K2LNI3"/>
<keyword evidence="2" id="KW-0238">DNA-binding</keyword>
<dbReference type="Gene3D" id="1.10.260.40">
    <property type="entry name" value="lambda repressor-like DNA-binding domains"/>
    <property type="match status" value="1"/>
</dbReference>
<dbReference type="PATRIC" id="fig|391937.3.peg.1925"/>
<dbReference type="CDD" id="cd20009">
    <property type="entry name" value="PBP1_RafR-like"/>
    <property type="match status" value="1"/>
</dbReference>
<protein>
    <submittedName>
        <fullName evidence="5">HTH-type transcriptional regulator AglR</fullName>
    </submittedName>
</protein>
<dbReference type="CDD" id="cd01392">
    <property type="entry name" value="HTH_LacI"/>
    <property type="match status" value="1"/>
</dbReference>
<dbReference type="STRING" id="391937.NA2_09341"/>
<reference evidence="5 6" key="1">
    <citation type="journal article" date="2012" name="J. Bacteriol.">
        <title>Genome Sequence of Nitratireductor pacificus Type Strain pht-3B.</title>
        <authorList>
            <person name="Lai Q."/>
            <person name="Li G."/>
            <person name="Shao Z."/>
        </authorList>
    </citation>
    <scope>NUCLEOTIDE SEQUENCE [LARGE SCALE GENOMIC DNA]</scope>
    <source>
        <strain evidence="6">pht-3B</strain>
    </source>
</reference>
<gene>
    <name evidence="5" type="ORF">NA2_09341</name>
</gene>
<keyword evidence="1" id="KW-0805">Transcription regulation</keyword>
<dbReference type="SUPFAM" id="SSF47413">
    <property type="entry name" value="lambda repressor-like DNA-binding domains"/>
    <property type="match status" value="1"/>
</dbReference>
<keyword evidence="6" id="KW-1185">Reference proteome</keyword>
<dbReference type="EMBL" id="AMRM01000008">
    <property type="protein sequence ID" value="EKF19324.1"/>
    <property type="molecule type" value="Genomic_DNA"/>
</dbReference>
<organism evidence="5 6">
    <name type="scientific">Nitratireductor pacificus pht-3B</name>
    <dbReference type="NCBI Taxonomy" id="391937"/>
    <lineage>
        <taxon>Bacteria</taxon>
        <taxon>Pseudomonadati</taxon>
        <taxon>Pseudomonadota</taxon>
        <taxon>Alphaproteobacteria</taxon>
        <taxon>Hyphomicrobiales</taxon>
        <taxon>Phyllobacteriaceae</taxon>
        <taxon>Nitratireductor</taxon>
    </lineage>
</organism>
<dbReference type="GO" id="GO:0000976">
    <property type="term" value="F:transcription cis-regulatory region binding"/>
    <property type="evidence" value="ECO:0007669"/>
    <property type="project" value="TreeGrafter"/>
</dbReference>
<dbReference type="RefSeq" id="WP_008596431.1">
    <property type="nucleotide sequence ID" value="NZ_AMRM01000008.1"/>
</dbReference>
<dbReference type="SMART" id="SM00354">
    <property type="entry name" value="HTH_LACI"/>
    <property type="match status" value="1"/>
</dbReference>
<feature type="domain" description="HTH lacI-type" evidence="4">
    <location>
        <begin position="8"/>
        <end position="62"/>
    </location>
</feature>
<dbReference type="eggNOG" id="COG1609">
    <property type="taxonomic scope" value="Bacteria"/>
</dbReference>
<dbReference type="Pfam" id="PF13377">
    <property type="entry name" value="Peripla_BP_3"/>
    <property type="match status" value="1"/>
</dbReference>
<comment type="caution">
    <text evidence="5">The sequence shown here is derived from an EMBL/GenBank/DDBJ whole genome shotgun (WGS) entry which is preliminary data.</text>
</comment>
<dbReference type="Gene3D" id="3.40.50.2300">
    <property type="match status" value="2"/>
</dbReference>
<dbReference type="SUPFAM" id="SSF53822">
    <property type="entry name" value="Periplasmic binding protein-like I"/>
    <property type="match status" value="1"/>
</dbReference>
<proteinExistence type="predicted"/>
<evidence type="ECO:0000256" key="1">
    <source>
        <dbReference type="ARBA" id="ARBA00023015"/>
    </source>
</evidence>
<evidence type="ECO:0000256" key="3">
    <source>
        <dbReference type="ARBA" id="ARBA00023163"/>
    </source>
</evidence>
<dbReference type="PANTHER" id="PTHR30146:SF109">
    <property type="entry name" value="HTH-TYPE TRANSCRIPTIONAL REGULATOR GALS"/>
    <property type="match status" value="1"/>
</dbReference>
<dbReference type="InterPro" id="IPR028082">
    <property type="entry name" value="Peripla_BP_I"/>
</dbReference>
<evidence type="ECO:0000313" key="5">
    <source>
        <dbReference type="EMBL" id="EKF19324.1"/>
    </source>
</evidence>